<dbReference type="InterPro" id="IPR029017">
    <property type="entry name" value="Enolase-like_N"/>
</dbReference>
<dbReference type="SFLD" id="SFLDS00001">
    <property type="entry name" value="Enolase"/>
    <property type="match status" value="1"/>
</dbReference>
<protein>
    <submittedName>
        <fullName evidence="6">Enolase C-terminal domain-like protein</fullName>
    </submittedName>
</protein>
<dbReference type="Gene3D" id="3.20.20.120">
    <property type="entry name" value="Enolase-like C-terminal domain"/>
    <property type="match status" value="1"/>
</dbReference>
<dbReference type="PANTHER" id="PTHR48080">
    <property type="entry name" value="D-GALACTONATE DEHYDRATASE-RELATED"/>
    <property type="match status" value="1"/>
</dbReference>
<evidence type="ECO:0000256" key="2">
    <source>
        <dbReference type="ARBA" id="ARBA00010339"/>
    </source>
</evidence>
<name>A0AB35Y2B4_9FIRM</name>
<dbReference type="RefSeq" id="WP_339394506.1">
    <property type="nucleotide sequence ID" value="NZ_JBBFGL010000001.1"/>
</dbReference>
<dbReference type="SFLD" id="SFLDG00033">
    <property type="entry name" value="mannonate_dehydratase"/>
    <property type="match status" value="1"/>
</dbReference>
<dbReference type="InterPro" id="IPR029065">
    <property type="entry name" value="Enolase_C-like"/>
</dbReference>
<proteinExistence type="inferred from homology"/>
<dbReference type="Pfam" id="PF02746">
    <property type="entry name" value="MR_MLE_N"/>
    <property type="match status" value="1"/>
</dbReference>
<comment type="similarity">
    <text evidence="2">Belongs to the mandelate racemase/muconate lactonizing enzyme family. GalD subfamily.</text>
</comment>
<dbReference type="PANTHER" id="PTHR48080:SF6">
    <property type="entry name" value="STARVATION-SENSING PROTEIN RSPA"/>
    <property type="match status" value="1"/>
</dbReference>
<dbReference type="GO" id="GO:0000287">
    <property type="term" value="F:magnesium ion binding"/>
    <property type="evidence" value="ECO:0007669"/>
    <property type="project" value="UniProtKB-ARBA"/>
</dbReference>
<dbReference type="GO" id="GO:0009063">
    <property type="term" value="P:amino acid catabolic process"/>
    <property type="evidence" value="ECO:0007669"/>
    <property type="project" value="InterPro"/>
</dbReference>
<dbReference type="InterPro" id="IPR034589">
    <property type="entry name" value="D-mannonate_dehydratase-like"/>
</dbReference>
<organism evidence="6 7">
    <name type="scientific">Faecalibacterium wellingii</name>
    <dbReference type="NCBI Taxonomy" id="2929491"/>
    <lineage>
        <taxon>Bacteria</taxon>
        <taxon>Bacillati</taxon>
        <taxon>Bacillota</taxon>
        <taxon>Clostridia</taxon>
        <taxon>Eubacteriales</taxon>
        <taxon>Oscillospiraceae</taxon>
        <taxon>Faecalibacterium</taxon>
    </lineage>
</organism>
<gene>
    <name evidence="6" type="ORF">WF834_00735</name>
</gene>
<dbReference type="InterPro" id="IPR018110">
    <property type="entry name" value="Mandel_Rmase/mucon_lact_enz_CS"/>
</dbReference>
<dbReference type="InterPro" id="IPR036849">
    <property type="entry name" value="Enolase-like_C_sf"/>
</dbReference>
<evidence type="ECO:0000256" key="3">
    <source>
        <dbReference type="ARBA" id="ARBA00022723"/>
    </source>
</evidence>
<evidence type="ECO:0000256" key="4">
    <source>
        <dbReference type="ARBA" id="ARBA00022842"/>
    </source>
</evidence>
<comment type="function">
    <text evidence="1">Has no detectable activity with D-mannonate and with a panel of 70 other acid sugars (in vitro), in spite of the conservation of the residues that are expected to be important for catalytic activity and cofactor binding. May have evolved a divergent function.</text>
</comment>
<evidence type="ECO:0000259" key="5">
    <source>
        <dbReference type="SMART" id="SM00922"/>
    </source>
</evidence>
<dbReference type="SUPFAM" id="SSF51604">
    <property type="entry name" value="Enolase C-terminal domain-like"/>
    <property type="match status" value="1"/>
</dbReference>
<keyword evidence="3" id="KW-0479">Metal-binding</keyword>
<dbReference type="Pfam" id="PF13378">
    <property type="entry name" value="MR_MLE_C"/>
    <property type="match status" value="1"/>
</dbReference>
<keyword evidence="4" id="KW-0460">Magnesium</keyword>
<feature type="domain" description="Mandelate racemase/muconate lactonizing enzyme C-terminal" evidence="5">
    <location>
        <begin position="132"/>
        <end position="252"/>
    </location>
</feature>
<dbReference type="SUPFAM" id="SSF54826">
    <property type="entry name" value="Enolase N-terminal domain-like"/>
    <property type="match status" value="1"/>
</dbReference>
<sequence>MKPTIITDIKCFVTNPERHNLVAVKVMTNKGVYGVGCATFQQRPLAVKCAVEDYLKPILIGRDANDIEDLWNLMMVNSYWRNGPVLNNAVAGIDMALWDIKGKLADMPLYQLLGGKARTAIPAYTHAVADDLEGLYREVDRIYKEGYRHIRCQLGFYGGIPDALRTPESPIPGTYFDPDDYMRNTVYMFGKLREKYGSAFHILHDVHERLTPNQAIRFAKELEPYQPYFVEDLLPPDQNEWLAQLRSQCATPVATGELFNNPMEWKELVVNRRVDYLRCHVSQLGGITPAVKLAHFCEPFGVRIAWHTPSDITPIGVAVNTHLNIHLHNAAIQENIELKDKIKAVFPGYNEAKGGYFYPIERPGIGVDIDEKEIVKYPVRYRPHEWTQSRIPDGTLVTP</sequence>
<accession>A0AB35Y2B4</accession>
<dbReference type="InterPro" id="IPR013342">
    <property type="entry name" value="Mandelate_racemase_C"/>
</dbReference>
<evidence type="ECO:0000313" key="7">
    <source>
        <dbReference type="Proteomes" id="UP001373196"/>
    </source>
</evidence>
<dbReference type="Proteomes" id="UP001373196">
    <property type="component" value="Unassembled WGS sequence"/>
</dbReference>
<reference evidence="6" key="1">
    <citation type="submission" date="2024-03" db="EMBL/GenBank/DDBJ databases">
        <authorList>
            <person name="Plomp N."/>
            <person name="Harmsen H.J."/>
        </authorList>
    </citation>
    <scope>NUCLEOTIDE SEQUENCE</scope>
    <source>
        <strain evidence="6">HTF-128</strain>
    </source>
</reference>
<evidence type="ECO:0000256" key="1">
    <source>
        <dbReference type="ARBA" id="ARBA00003553"/>
    </source>
</evidence>
<dbReference type="SMART" id="SM00922">
    <property type="entry name" value="MR_MLE"/>
    <property type="match status" value="1"/>
</dbReference>
<comment type="caution">
    <text evidence="6">The sequence shown here is derived from an EMBL/GenBank/DDBJ whole genome shotgun (WGS) entry which is preliminary data.</text>
</comment>
<dbReference type="AlphaFoldDB" id="A0AB35Y2B4"/>
<dbReference type="FunFam" id="3.20.20.120:FF:000011">
    <property type="entry name" value="D-galactonate dehydratase family member VSWAT3_13707"/>
    <property type="match status" value="1"/>
</dbReference>
<dbReference type="InterPro" id="IPR013341">
    <property type="entry name" value="Mandelate_racemase_N_dom"/>
</dbReference>
<evidence type="ECO:0000313" key="6">
    <source>
        <dbReference type="EMBL" id="MEJ5194712.1"/>
    </source>
</evidence>
<dbReference type="InterPro" id="IPR034593">
    <property type="entry name" value="DgoD-like"/>
</dbReference>
<dbReference type="Gene3D" id="3.30.390.10">
    <property type="entry name" value="Enolase-like, N-terminal domain"/>
    <property type="match status" value="1"/>
</dbReference>
<dbReference type="PROSITE" id="PS00908">
    <property type="entry name" value="MR_MLE_1"/>
    <property type="match status" value="1"/>
</dbReference>
<dbReference type="EMBL" id="JBBFGL010000001">
    <property type="protein sequence ID" value="MEJ5194712.1"/>
    <property type="molecule type" value="Genomic_DNA"/>
</dbReference>